<evidence type="ECO:0000313" key="2">
    <source>
        <dbReference type="Proteomes" id="UP001187531"/>
    </source>
</evidence>
<feature type="non-terminal residue" evidence="1">
    <location>
        <position position="522"/>
    </location>
</feature>
<dbReference type="Gene3D" id="2.130.10.10">
    <property type="entry name" value="YVTN repeat-like/Quinoprotein amine dehydrogenase"/>
    <property type="match status" value="1"/>
</dbReference>
<accession>A0AA88HJS3</accession>
<keyword evidence="2" id="KW-1185">Reference proteome</keyword>
<dbReference type="AlphaFoldDB" id="A0AA88HJS3"/>
<dbReference type="GO" id="GO:0005737">
    <property type="term" value="C:cytoplasm"/>
    <property type="evidence" value="ECO:0007669"/>
    <property type="project" value="TreeGrafter"/>
</dbReference>
<evidence type="ECO:0000313" key="1">
    <source>
        <dbReference type="EMBL" id="KAK2713170.1"/>
    </source>
</evidence>
<dbReference type="SUPFAM" id="SSF50978">
    <property type="entry name" value="WD40 repeat-like"/>
    <property type="match status" value="1"/>
</dbReference>
<comment type="caution">
    <text evidence="1">The sequence shown here is derived from an EMBL/GenBank/DDBJ whole genome shotgun (WGS) entry which is preliminary data.</text>
</comment>
<dbReference type="Proteomes" id="UP001187531">
    <property type="component" value="Unassembled WGS sequence"/>
</dbReference>
<reference evidence="1" key="1">
    <citation type="submission" date="2023-07" db="EMBL/GenBank/DDBJ databases">
        <title>Chromosome-level genome assembly of Artemia franciscana.</title>
        <authorList>
            <person name="Jo E."/>
        </authorList>
    </citation>
    <scope>NUCLEOTIDE SEQUENCE</scope>
    <source>
        <tissue evidence="1">Whole body</tissue>
    </source>
</reference>
<proteinExistence type="predicted"/>
<gene>
    <name evidence="1" type="ORF">QYM36_011758</name>
</gene>
<sequence length="522" mass="59421">MVIEARLRGLLLSLQVIRLMIKSYNFVTEIENFSPEMLNLAEKFAEKPIVSENVERAFREKATLKDKAIFYVNVQKHFIAGIRHILNKSPLENDGFLEALRFLSPINMKDSRSIADIAAVAREIAIGASSDVTQAEWLLLRTENGPQRGDSKYAQLTKLLKAMLTLSPGSADVERGFSRSGRILGEDQALMSECIPDARLMVYDTLRLYGGKPERFGIVGKVSCVCWKNDLVVMGDVEGNVIVWDTKNGIYKRIEIQKSPVKKVMFDNEQAKRLAILTTNNLEIWDLSQSNLNLPQKDLLYGQCQWPMKYSVRVRDFDWLSSNALAMACSDGVIRVTDPSLKTNPSLLINYPGQLRSVGAIPWLLREFLKRWLIFRKYLGEDLSVVSSLEPSHISILNRFWDGIQDSTKKKLLSESTTLAEKAYLVSKLFGSVEEVDLWTLAFHYIKGQPQIDVNFDYLTDQQLSKSHMMEKLQLYESRRSNSEQTRRIARDFLMLGETGKAASLLLDISQSEPSFYQDHLL</sequence>
<name>A0AA88HJS3_ARTSF</name>
<organism evidence="1 2">
    <name type="scientific">Artemia franciscana</name>
    <name type="common">Brine shrimp</name>
    <name type="synonym">Artemia sanfranciscana</name>
    <dbReference type="NCBI Taxonomy" id="6661"/>
    <lineage>
        <taxon>Eukaryota</taxon>
        <taxon>Metazoa</taxon>
        <taxon>Ecdysozoa</taxon>
        <taxon>Arthropoda</taxon>
        <taxon>Crustacea</taxon>
        <taxon>Branchiopoda</taxon>
        <taxon>Anostraca</taxon>
        <taxon>Artemiidae</taxon>
        <taxon>Artemia</taxon>
    </lineage>
</organism>
<dbReference type="PANTHER" id="PTHR14593">
    <property type="entry name" value="WD REPEAT-CONTAINING PROTEIN 11"/>
    <property type="match status" value="1"/>
</dbReference>
<dbReference type="InterPro" id="IPR039694">
    <property type="entry name" value="WDR11"/>
</dbReference>
<dbReference type="EMBL" id="JAVRJZ010000015">
    <property type="protein sequence ID" value="KAK2713170.1"/>
    <property type="molecule type" value="Genomic_DNA"/>
</dbReference>
<dbReference type="PANTHER" id="PTHR14593:SF5">
    <property type="entry name" value="WD REPEAT-CONTAINING PROTEIN 11"/>
    <property type="match status" value="1"/>
</dbReference>
<dbReference type="InterPro" id="IPR036322">
    <property type="entry name" value="WD40_repeat_dom_sf"/>
</dbReference>
<dbReference type="InterPro" id="IPR015943">
    <property type="entry name" value="WD40/YVTN_repeat-like_dom_sf"/>
</dbReference>
<protein>
    <submittedName>
        <fullName evidence="1">Uncharacterized protein</fullName>
    </submittedName>
</protein>